<dbReference type="Proteomes" id="UP000053815">
    <property type="component" value="Unassembled WGS sequence"/>
</dbReference>
<reference evidence="2" key="1">
    <citation type="submission" date="2014-09" db="EMBL/GenBank/DDBJ databases">
        <title>Draft genome sequence of an oleaginous Mucoromycotina fungus Mucor ambiguus NBRC6742.</title>
        <authorList>
            <person name="Takeda I."/>
            <person name="Yamane N."/>
            <person name="Morita T."/>
            <person name="Tamano K."/>
            <person name="Machida M."/>
            <person name="Baker S."/>
            <person name="Koike H."/>
        </authorList>
    </citation>
    <scope>NUCLEOTIDE SEQUENCE</scope>
    <source>
        <strain evidence="2">NBRC 6742</strain>
    </source>
</reference>
<name>A0A0C9N2C3_9FUNG</name>
<sequence>MLLRFYADLLLLASLFAAIQCAPTVRNILEPALGSGVPDTLANTTPPLGVAVEPLYNITGNDPIVH</sequence>
<evidence type="ECO:0008006" key="4">
    <source>
        <dbReference type="Google" id="ProtNLM"/>
    </source>
</evidence>
<feature type="signal peptide" evidence="1">
    <location>
        <begin position="1"/>
        <end position="21"/>
    </location>
</feature>
<evidence type="ECO:0000313" key="3">
    <source>
        <dbReference type="Proteomes" id="UP000053815"/>
    </source>
</evidence>
<keyword evidence="1" id="KW-0732">Signal</keyword>
<protein>
    <recommendedName>
        <fullName evidence="4">Secreted protein</fullName>
    </recommendedName>
</protein>
<accession>A0A0C9N2C3</accession>
<dbReference type="EMBL" id="DF836616">
    <property type="protein sequence ID" value="GAN10182.1"/>
    <property type="molecule type" value="Genomic_DNA"/>
</dbReference>
<gene>
    <name evidence="2" type="ORF">MAM1_0327d09719</name>
</gene>
<organism evidence="2">
    <name type="scientific">Mucor ambiguus</name>
    <dbReference type="NCBI Taxonomy" id="91626"/>
    <lineage>
        <taxon>Eukaryota</taxon>
        <taxon>Fungi</taxon>
        <taxon>Fungi incertae sedis</taxon>
        <taxon>Mucoromycota</taxon>
        <taxon>Mucoromycotina</taxon>
        <taxon>Mucoromycetes</taxon>
        <taxon>Mucorales</taxon>
        <taxon>Mucorineae</taxon>
        <taxon>Mucoraceae</taxon>
        <taxon>Mucor</taxon>
    </lineage>
</organism>
<evidence type="ECO:0000313" key="2">
    <source>
        <dbReference type="EMBL" id="GAN10182.1"/>
    </source>
</evidence>
<dbReference type="AlphaFoldDB" id="A0A0C9N2C3"/>
<proteinExistence type="predicted"/>
<keyword evidence="3" id="KW-1185">Reference proteome</keyword>
<evidence type="ECO:0000256" key="1">
    <source>
        <dbReference type="SAM" id="SignalP"/>
    </source>
</evidence>
<feature type="chain" id="PRO_5002199935" description="Secreted protein" evidence="1">
    <location>
        <begin position="22"/>
        <end position="66"/>
    </location>
</feature>